<gene>
    <name evidence="2" type="ORF">H696_04689</name>
</gene>
<dbReference type="RefSeq" id="XP_009496827.1">
    <property type="nucleotide sequence ID" value="XM_009498552.1"/>
</dbReference>
<feature type="region of interest" description="Disordered" evidence="1">
    <location>
        <begin position="519"/>
        <end position="576"/>
    </location>
</feature>
<feature type="compositionally biased region" description="Basic and acidic residues" evidence="1">
    <location>
        <begin position="40"/>
        <end position="68"/>
    </location>
</feature>
<evidence type="ECO:0000313" key="3">
    <source>
        <dbReference type="Proteomes" id="UP000030693"/>
    </source>
</evidence>
<sequence>MLTCTRVAFGRMLVVGSRAMSTGRVPGPSGDRWSQLAGRRRPEPDQGAAGRRDGEDQRRRRSVADRCGGDGAAERPGSTAGRGDAPADREPPSAGATPRSLDDVAGHLPGVTRGGGLPADRRPGPHPGSVAAPIAAGEAPADGRTGPRAGLAVANAGATLSTPDGPSPGMGGAARRAGSRDEPPRAVAPGRGERLCRAIAEGREPLPQGFDSVADFRLFLRLAGLSQPAVEVATMGRLLGMDRASVRVLLARYGPRFAIGRPGRPSDQARPEVRPGDPAFEDLATLAQRDPPIPNPLLGRLVGLDRGQVAALLELHLPQAMGRASEPGGRLSMARLRALCTVAPALALDHMALLLSAPRREVSQALAAHLPEYVDLVVPRVRVDRLPGLREVLVTGSVSQAGPSPLVRLEQTTFDAHGPALYTEQVTRLSGRDLDSEGVARLQELLAAEPGRLTVARAAQVLRVPARVVRRHLARLLPEAVIPHNAEQPIRQLTRPADYGRLTLAEYARRYLPAGSPIHGEAIPAGQGALSAPAADQPDHGPEAGPGAEGKRRRTRGGRRPQRPGPPPEPGDVYRPGLPEELLALALRPPLLLAELVDHLDESETTLRQHLGRGGLEGLWQYGFRFLELPPASIRRLRRLAAEVHPTKPRRMRYTVRELAREMGLPPDRVYSMLHRYCPEYFFLAQPPWAGAGPGGMFVPERKVPALLAAVTGHGRPVLLHQVAADLGCTLPQVVNSLRARQGDAFRAPMYAHHPCAHAFEVSRVLAANPGIGMKQASELAHTTLHRLRQCQPYL</sequence>
<feature type="compositionally biased region" description="Basic residues" evidence="1">
    <location>
        <begin position="551"/>
        <end position="562"/>
    </location>
</feature>
<organism evidence="2">
    <name type="scientific">Fonticula alba</name>
    <name type="common">Slime mold</name>
    <dbReference type="NCBI Taxonomy" id="691883"/>
    <lineage>
        <taxon>Eukaryota</taxon>
        <taxon>Rotosphaerida</taxon>
        <taxon>Fonticulaceae</taxon>
        <taxon>Fonticula</taxon>
    </lineage>
</organism>
<dbReference type="Proteomes" id="UP000030693">
    <property type="component" value="Unassembled WGS sequence"/>
</dbReference>
<proteinExistence type="predicted"/>
<dbReference type="GeneID" id="20529414"/>
<evidence type="ECO:0000313" key="2">
    <source>
        <dbReference type="EMBL" id="KCV68395.1"/>
    </source>
</evidence>
<evidence type="ECO:0000256" key="1">
    <source>
        <dbReference type="SAM" id="MobiDB-lite"/>
    </source>
</evidence>
<keyword evidence="3" id="KW-1185">Reference proteome</keyword>
<reference evidence="2" key="1">
    <citation type="submission" date="2013-04" db="EMBL/GenBank/DDBJ databases">
        <title>The Genome Sequence of Fonticula alba ATCC 38817.</title>
        <authorList>
            <consortium name="The Broad Institute Genomics Platform"/>
            <person name="Russ C."/>
            <person name="Cuomo C."/>
            <person name="Burger G."/>
            <person name="Gray M.W."/>
            <person name="Holland P.W.H."/>
            <person name="King N."/>
            <person name="Lang F.B.F."/>
            <person name="Roger A.J."/>
            <person name="Ruiz-Trillo I."/>
            <person name="Brown M."/>
            <person name="Walker B."/>
            <person name="Young S."/>
            <person name="Zeng Q."/>
            <person name="Gargeya S."/>
            <person name="Fitzgerald M."/>
            <person name="Haas B."/>
            <person name="Abouelleil A."/>
            <person name="Allen A.W."/>
            <person name="Alvarado L."/>
            <person name="Arachchi H.M."/>
            <person name="Berlin A.M."/>
            <person name="Chapman S.B."/>
            <person name="Gainer-Dewar J."/>
            <person name="Goldberg J."/>
            <person name="Griggs A."/>
            <person name="Gujja S."/>
            <person name="Hansen M."/>
            <person name="Howarth C."/>
            <person name="Imamovic A."/>
            <person name="Ireland A."/>
            <person name="Larimer J."/>
            <person name="McCowan C."/>
            <person name="Murphy C."/>
            <person name="Pearson M."/>
            <person name="Poon T.W."/>
            <person name="Priest M."/>
            <person name="Roberts A."/>
            <person name="Saif S."/>
            <person name="Shea T."/>
            <person name="Sisk P."/>
            <person name="Sykes S."/>
            <person name="Wortman J."/>
            <person name="Nusbaum C."/>
            <person name="Birren B."/>
        </authorList>
    </citation>
    <scope>NUCLEOTIDE SEQUENCE [LARGE SCALE GENOMIC DNA]</scope>
    <source>
        <strain evidence="2">ATCC 38817</strain>
    </source>
</reference>
<name>A0A058Z2A9_FONAL</name>
<feature type="region of interest" description="Disordered" evidence="1">
    <location>
        <begin position="20"/>
        <end position="189"/>
    </location>
</feature>
<accession>A0A058Z2A9</accession>
<feature type="compositionally biased region" description="Low complexity" evidence="1">
    <location>
        <begin position="131"/>
        <end position="140"/>
    </location>
</feature>
<protein>
    <submittedName>
        <fullName evidence="2">Uncharacterized protein</fullName>
    </submittedName>
</protein>
<dbReference type="EMBL" id="KB932208">
    <property type="protein sequence ID" value="KCV68395.1"/>
    <property type="molecule type" value="Genomic_DNA"/>
</dbReference>
<dbReference type="AlphaFoldDB" id="A0A058Z2A9"/>